<dbReference type="AlphaFoldDB" id="H8Z8W6"/>
<proteinExistence type="predicted"/>
<reference evidence="1" key="1">
    <citation type="submission" date="2011-03" db="EMBL/GenBank/DDBJ databases">
        <title>The Genome Sequence of Nematocida sp1 strain ERTm2.</title>
        <authorList>
            <consortium name="The Broad Institute Genome Sequencing Platform"/>
            <consortium name="The Broad Institute Genome Sequencing Center for Infectious Disease"/>
            <person name="Cuomo C."/>
            <person name="Troemel E."/>
            <person name="Young S.K."/>
            <person name="Zeng Q."/>
            <person name="Gargeya S."/>
            <person name="Fitzgerald M."/>
            <person name="Haas B."/>
            <person name="Abouelleil A."/>
            <person name="Alvarado L."/>
            <person name="Arachchi H.M."/>
            <person name="Berlin A."/>
            <person name="Brown A."/>
            <person name="Chapman S.B."/>
            <person name="Chen Z."/>
            <person name="Dunbar C."/>
            <person name="Freedman E."/>
            <person name="Gearin G."/>
            <person name="Gellesch M."/>
            <person name="Goldberg J."/>
            <person name="Griggs A."/>
            <person name="Gujja S."/>
            <person name="Heilman E.R."/>
            <person name="Heiman D."/>
            <person name="Howarth C."/>
            <person name="Larson L."/>
            <person name="Lui A."/>
            <person name="MacDonald P.J.P."/>
            <person name="Mehta T."/>
            <person name="Montmayeur A."/>
            <person name="Murphy C."/>
            <person name="Neiman D."/>
            <person name="Pearson M."/>
            <person name="Priest M."/>
            <person name="Roberts A."/>
            <person name="Saif S."/>
            <person name="Shea T."/>
            <person name="Shenoy N."/>
            <person name="Sisk P."/>
            <person name="Stolte C."/>
            <person name="Sykes S."/>
            <person name="White J."/>
            <person name="Yandava C."/>
            <person name="Wortman J."/>
            <person name="Nusbaum C."/>
            <person name="Birren B."/>
        </authorList>
    </citation>
    <scope>NUCLEOTIDE SEQUENCE</scope>
    <source>
        <strain evidence="1">ERTm2</strain>
    </source>
</reference>
<evidence type="ECO:0000313" key="1">
    <source>
        <dbReference type="EMBL" id="EHY66397.1"/>
    </source>
</evidence>
<sequence>MRWQGDKKKNLSYIRQMHLSQAAYRHSPADSKESFKVKNTIFCRRCFIILALNTKYLLSLEKNASECELN</sequence>
<dbReference type="EMBL" id="JH604633">
    <property type="protein sequence ID" value="EHY66397.1"/>
    <property type="molecule type" value="Genomic_DNA"/>
</dbReference>
<dbReference type="Proteomes" id="UP000005622">
    <property type="component" value="Unassembled WGS sequence"/>
</dbReference>
<name>H8Z8W6_NEMA1</name>
<accession>H8Z8W6</accession>
<dbReference type="HOGENOM" id="CLU_2758384_0_0_1"/>
<gene>
    <name evidence="1" type="ORF">NERG_00037</name>
</gene>
<protein>
    <submittedName>
        <fullName evidence="1">Uncharacterized protein</fullName>
    </submittedName>
</protein>
<organism evidence="1">
    <name type="scientific">Nematocida ausubeli (strain ATCC PRA-371 / ERTm2)</name>
    <name type="common">Nematode killer fungus</name>
    <dbReference type="NCBI Taxonomy" id="1913371"/>
    <lineage>
        <taxon>Eukaryota</taxon>
        <taxon>Fungi</taxon>
        <taxon>Fungi incertae sedis</taxon>
        <taxon>Microsporidia</taxon>
        <taxon>Nematocida</taxon>
    </lineage>
</organism>